<keyword evidence="2" id="KW-0269">Exonuclease</keyword>
<evidence type="ECO:0000313" key="3">
    <source>
        <dbReference type="Proteomes" id="UP000003094"/>
    </source>
</evidence>
<proteinExistence type="predicted"/>
<evidence type="ECO:0000259" key="1">
    <source>
        <dbReference type="Pfam" id="PF10141"/>
    </source>
</evidence>
<gene>
    <name evidence="2" type="ORF">PVOR_09999</name>
</gene>
<reference evidence="2 3" key="1">
    <citation type="journal article" date="2010" name="BMC Genomics">
        <title>Genome sequence of the pattern forming Paenibacillus vortex bacterium reveals potential for thriving in complex environments.</title>
        <authorList>
            <person name="Sirota-Madi A."/>
            <person name="Olender T."/>
            <person name="Helman Y."/>
            <person name="Ingham C."/>
            <person name="Brainis I."/>
            <person name="Roth D."/>
            <person name="Hagi E."/>
            <person name="Brodsky L."/>
            <person name="Leshkowitz D."/>
            <person name="Galatenko V."/>
            <person name="Nikolaev V."/>
            <person name="Mugasimangalam R.C."/>
            <person name="Bransburg-Zabary S."/>
            <person name="Gutnick D.L."/>
            <person name="Lancet D."/>
            <person name="Ben-Jacob E."/>
        </authorList>
    </citation>
    <scope>NUCLEOTIDE SEQUENCE [LARGE SCALE GENOMIC DNA]</scope>
    <source>
        <strain evidence="2 3">V453</strain>
    </source>
</reference>
<dbReference type="RefSeq" id="WP_006208845.1">
    <property type="nucleotide sequence ID" value="NZ_ADHJ01000017.1"/>
</dbReference>
<evidence type="ECO:0000313" key="2">
    <source>
        <dbReference type="EMBL" id="EFU41873.1"/>
    </source>
</evidence>
<keyword evidence="3" id="KW-1185">Reference proteome</keyword>
<keyword evidence="2" id="KW-0540">Nuclease</keyword>
<dbReference type="Proteomes" id="UP000003094">
    <property type="component" value="Unassembled WGS sequence"/>
</dbReference>
<name>A0A2R9SX29_9BACL</name>
<dbReference type="Pfam" id="PF10141">
    <property type="entry name" value="ssDNA-exonuc_C"/>
    <property type="match status" value="1"/>
</dbReference>
<dbReference type="EMBL" id="ADHJ01000017">
    <property type="protein sequence ID" value="EFU41873.1"/>
    <property type="molecule type" value="Genomic_DNA"/>
</dbReference>
<dbReference type="KEGG" id="pvo:PVOR_09999"/>
<protein>
    <submittedName>
        <fullName evidence="2">Single-stranded-DNA-specific exonuclease RecJ</fullName>
    </submittedName>
</protein>
<dbReference type="InterPro" id="IPR018779">
    <property type="entry name" value="RecJ_C"/>
</dbReference>
<dbReference type="AlphaFoldDB" id="A0A2R9SX29"/>
<accession>A0A2R9SX29</accession>
<keyword evidence="2" id="KW-0378">Hydrolase</keyword>
<sequence>MLVKVLDVFEELAFIQRVEGQITFIPKPEKKPLDASRHFRELSDLADMEQHLLHAGTEQLTQWMMSRTKGVS</sequence>
<feature type="domain" description="Single-stranded-DNA-specific exonuclease RecJ C-terminal" evidence="1">
    <location>
        <begin position="5"/>
        <end position="64"/>
    </location>
</feature>
<dbReference type="GO" id="GO:0004527">
    <property type="term" value="F:exonuclease activity"/>
    <property type="evidence" value="ECO:0007669"/>
    <property type="project" value="UniProtKB-KW"/>
</dbReference>
<comment type="caution">
    <text evidence="2">The sequence shown here is derived from an EMBL/GenBank/DDBJ whole genome shotgun (WGS) entry which is preliminary data.</text>
</comment>
<organism evidence="2 3">
    <name type="scientific">Paenibacillus vortex V453</name>
    <dbReference type="NCBI Taxonomy" id="715225"/>
    <lineage>
        <taxon>Bacteria</taxon>
        <taxon>Bacillati</taxon>
        <taxon>Bacillota</taxon>
        <taxon>Bacilli</taxon>
        <taxon>Bacillales</taxon>
        <taxon>Paenibacillaceae</taxon>
        <taxon>Paenibacillus</taxon>
    </lineage>
</organism>